<evidence type="ECO:0000313" key="2">
    <source>
        <dbReference type="Proteomes" id="UP000264141"/>
    </source>
</evidence>
<protein>
    <submittedName>
        <fullName evidence="1">Uncharacterized protein</fullName>
    </submittedName>
</protein>
<sequence length="59" mass="6612">MIPALTPQPEAYLKGNLSPYSHAETRLPASAEPGYNQIKRVWSKILAVVNDLWYNLTAL</sequence>
<dbReference type="AlphaFoldDB" id="A0A3D1JED7"/>
<comment type="caution">
    <text evidence="1">The sequence shown here is derived from an EMBL/GenBank/DDBJ whole genome shotgun (WGS) entry which is preliminary data.</text>
</comment>
<reference evidence="1 2" key="1">
    <citation type="journal article" date="2018" name="Nat. Biotechnol.">
        <title>A standardized bacterial taxonomy based on genome phylogeny substantially revises the tree of life.</title>
        <authorList>
            <person name="Parks D.H."/>
            <person name="Chuvochina M."/>
            <person name="Waite D.W."/>
            <person name="Rinke C."/>
            <person name="Skarshewski A."/>
            <person name="Chaumeil P.A."/>
            <person name="Hugenholtz P."/>
        </authorList>
    </citation>
    <scope>NUCLEOTIDE SEQUENCE [LARGE SCALE GENOMIC DNA]</scope>
    <source>
        <strain evidence="1">UBA8781</strain>
    </source>
</reference>
<dbReference type="Proteomes" id="UP000264141">
    <property type="component" value="Unassembled WGS sequence"/>
</dbReference>
<name>A0A3D1JED7_9CHLR</name>
<dbReference type="EMBL" id="DPBP01000013">
    <property type="protein sequence ID" value="HCE16794.1"/>
    <property type="molecule type" value="Genomic_DNA"/>
</dbReference>
<evidence type="ECO:0000313" key="1">
    <source>
        <dbReference type="EMBL" id="HCE16794.1"/>
    </source>
</evidence>
<proteinExistence type="predicted"/>
<accession>A0A3D1JED7</accession>
<organism evidence="1 2">
    <name type="scientific">Anaerolinea thermolimosa</name>
    <dbReference type="NCBI Taxonomy" id="229919"/>
    <lineage>
        <taxon>Bacteria</taxon>
        <taxon>Bacillati</taxon>
        <taxon>Chloroflexota</taxon>
        <taxon>Anaerolineae</taxon>
        <taxon>Anaerolineales</taxon>
        <taxon>Anaerolineaceae</taxon>
        <taxon>Anaerolinea</taxon>
    </lineage>
</organism>
<gene>
    <name evidence="1" type="ORF">DEQ80_02945</name>
</gene>